<feature type="signal peptide" evidence="3">
    <location>
        <begin position="1"/>
        <end position="25"/>
    </location>
</feature>
<protein>
    <submittedName>
        <fullName evidence="5">Arylsulfatase</fullName>
        <ecNumber evidence="5">3.1.6.1</ecNumber>
    </submittedName>
</protein>
<dbReference type="RefSeq" id="WP_146401780.1">
    <property type="nucleotide sequence ID" value="NZ_SJPJ01000001.1"/>
</dbReference>
<dbReference type="InterPro" id="IPR050738">
    <property type="entry name" value="Sulfatase"/>
</dbReference>
<dbReference type="AlphaFoldDB" id="A0A5C5Z9Z4"/>
<evidence type="ECO:0000259" key="4">
    <source>
        <dbReference type="Pfam" id="PF00884"/>
    </source>
</evidence>
<dbReference type="EMBL" id="SJPJ01000001">
    <property type="protein sequence ID" value="TWT84189.1"/>
    <property type="molecule type" value="Genomic_DNA"/>
</dbReference>
<dbReference type="OrthoDB" id="9783154at2"/>
<keyword evidence="6" id="KW-1185">Reference proteome</keyword>
<comment type="similarity">
    <text evidence="1">Belongs to the sulfatase family.</text>
</comment>
<dbReference type="InterPro" id="IPR017850">
    <property type="entry name" value="Alkaline_phosphatase_core_sf"/>
</dbReference>
<dbReference type="Pfam" id="PF00884">
    <property type="entry name" value="Sulfatase"/>
    <property type="match status" value="1"/>
</dbReference>
<dbReference type="CDD" id="cd16145">
    <property type="entry name" value="ARS_like"/>
    <property type="match status" value="1"/>
</dbReference>
<evidence type="ECO:0000313" key="5">
    <source>
        <dbReference type="EMBL" id="TWT84189.1"/>
    </source>
</evidence>
<sequence length="473" mass="52145" precursor="true">MLRKKAWSLCAIAFLSILAIKPAGAGKPNIIFVLSDDVAQGDLGCYGQELIATPNLDRMSEQGTRFLSAYCGTTVCAPSRASLMTGLHSGHCPIRGNFEIAPEGQLPLPEDASTVADALKAAGYATACTGKWGMGFFDTTGDPLKNGFDHFFGYNCQREAHSYFPRYLYNDHDKTWLEGNDGKTVGQTYAQEWIQNDTIKWVRDHHSKPFFLFYAVTLPHGRHEIDDLGQYADKPWTKTQKAYAAQITRLDDDMGELMATLEELGVAENTLIIFSGDNGSSFSPKSEIGSLFKQASNGLRGYKRGLHEGALRQAAIAWWPGTVPAGRVAEQPWAFWDFLPTVLELAGAESVNDVTTDGKSLVTFFKGGDAPKRDYFYWELHEGKPIQACRFGKWKAIKNGPQADLQLYDLESDPAESTDLAPTHHDQVLRAASIMAEAHSPDANWPLTGPTAIRKQKGQAAWKATRDRLNATN</sequence>
<keyword evidence="3" id="KW-0732">Signal</keyword>
<accession>A0A5C5Z9Z4</accession>
<name>A0A5C5Z9Z4_9BACT</name>
<dbReference type="PANTHER" id="PTHR42693">
    <property type="entry name" value="ARYLSULFATASE FAMILY MEMBER"/>
    <property type="match status" value="1"/>
</dbReference>
<proteinExistence type="inferred from homology"/>
<dbReference type="Proteomes" id="UP000315010">
    <property type="component" value="Unassembled WGS sequence"/>
</dbReference>
<evidence type="ECO:0000256" key="1">
    <source>
        <dbReference type="ARBA" id="ARBA00008779"/>
    </source>
</evidence>
<comment type="caution">
    <text evidence="5">The sequence shown here is derived from an EMBL/GenBank/DDBJ whole genome shotgun (WGS) entry which is preliminary data.</text>
</comment>
<dbReference type="GO" id="GO:0004065">
    <property type="term" value="F:arylsulfatase activity"/>
    <property type="evidence" value="ECO:0007669"/>
    <property type="project" value="UniProtKB-EC"/>
</dbReference>
<gene>
    <name evidence="5" type="primary">atsA_105</name>
    <name evidence="5" type="ORF">CA13_56650</name>
</gene>
<dbReference type="InterPro" id="IPR000917">
    <property type="entry name" value="Sulfatase_N"/>
</dbReference>
<dbReference type="EC" id="3.1.6.1" evidence="5"/>
<keyword evidence="2 5" id="KW-0378">Hydrolase</keyword>
<dbReference type="Gene3D" id="3.40.720.10">
    <property type="entry name" value="Alkaline Phosphatase, subunit A"/>
    <property type="match status" value="1"/>
</dbReference>
<reference evidence="5 6" key="1">
    <citation type="submission" date="2019-02" db="EMBL/GenBank/DDBJ databases">
        <title>Deep-cultivation of Planctomycetes and their phenomic and genomic characterization uncovers novel biology.</title>
        <authorList>
            <person name="Wiegand S."/>
            <person name="Jogler M."/>
            <person name="Boedeker C."/>
            <person name="Pinto D."/>
            <person name="Vollmers J."/>
            <person name="Rivas-Marin E."/>
            <person name="Kohn T."/>
            <person name="Peeters S.H."/>
            <person name="Heuer A."/>
            <person name="Rast P."/>
            <person name="Oberbeckmann S."/>
            <person name="Bunk B."/>
            <person name="Jeske O."/>
            <person name="Meyerdierks A."/>
            <person name="Storesund J.E."/>
            <person name="Kallscheuer N."/>
            <person name="Luecker S."/>
            <person name="Lage O.M."/>
            <person name="Pohl T."/>
            <person name="Merkel B.J."/>
            <person name="Hornburger P."/>
            <person name="Mueller R.-W."/>
            <person name="Bruemmer F."/>
            <person name="Labrenz M."/>
            <person name="Spormann A.M."/>
            <person name="Op Den Camp H."/>
            <person name="Overmann J."/>
            <person name="Amann R."/>
            <person name="Jetten M.S.M."/>
            <person name="Mascher T."/>
            <person name="Medema M.H."/>
            <person name="Devos D.P."/>
            <person name="Kaster A.-K."/>
            <person name="Ovreas L."/>
            <person name="Rohde M."/>
            <person name="Galperin M.Y."/>
            <person name="Jogler C."/>
        </authorList>
    </citation>
    <scope>NUCLEOTIDE SEQUENCE [LARGE SCALE GENOMIC DNA]</scope>
    <source>
        <strain evidence="5 6">CA13</strain>
    </source>
</reference>
<evidence type="ECO:0000313" key="6">
    <source>
        <dbReference type="Proteomes" id="UP000315010"/>
    </source>
</evidence>
<dbReference type="PANTHER" id="PTHR42693:SF53">
    <property type="entry name" value="ENDO-4-O-SULFATASE"/>
    <property type="match status" value="1"/>
</dbReference>
<feature type="domain" description="Sulfatase N-terminal" evidence="4">
    <location>
        <begin position="28"/>
        <end position="348"/>
    </location>
</feature>
<evidence type="ECO:0000256" key="2">
    <source>
        <dbReference type="ARBA" id="ARBA00022801"/>
    </source>
</evidence>
<organism evidence="5 6">
    <name type="scientific">Novipirellula herctigrandis</name>
    <dbReference type="NCBI Taxonomy" id="2527986"/>
    <lineage>
        <taxon>Bacteria</taxon>
        <taxon>Pseudomonadati</taxon>
        <taxon>Planctomycetota</taxon>
        <taxon>Planctomycetia</taxon>
        <taxon>Pirellulales</taxon>
        <taxon>Pirellulaceae</taxon>
        <taxon>Novipirellula</taxon>
    </lineage>
</organism>
<dbReference type="Gene3D" id="3.30.1120.10">
    <property type="match status" value="1"/>
</dbReference>
<feature type="chain" id="PRO_5022889113" evidence="3">
    <location>
        <begin position="26"/>
        <end position="473"/>
    </location>
</feature>
<dbReference type="SUPFAM" id="SSF53649">
    <property type="entry name" value="Alkaline phosphatase-like"/>
    <property type="match status" value="1"/>
</dbReference>
<evidence type="ECO:0000256" key="3">
    <source>
        <dbReference type="SAM" id="SignalP"/>
    </source>
</evidence>